<organism evidence="2 3">
    <name type="scientific">Fusobacterium pseudoperiodonticum</name>
    <dbReference type="NCBI Taxonomy" id="2663009"/>
    <lineage>
        <taxon>Bacteria</taxon>
        <taxon>Fusobacteriati</taxon>
        <taxon>Fusobacteriota</taxon>
        <taxon>Fusobacteriia</taxon>
        <taxon>Fusobacteriales</taxon>
        <taxon>Fusobacteriaceae</taxon>
        <taxon>Fusobacterium</taxon>
    </lineage>
</organism>
<sequence length="383" mass="46909">MLIYYLFPFVLYICSLFNFKNRKFKVFLAISLGVFLCTTYFNGSDWRQYEIMYNEATLVGIEDFKKEKGFYLYMLLFKLFNIDFFNFFIITKSLLFYIFYRIILEKSKNFYVVLNLFYTLMGLFLFIDAPLRNLIAITIVVYAQKYLEEKSKIRYKNIKYTIFILIAFSFHKTAIIFLLLLFTKKIYKLKSINIVIMLFVFYILFLDQEILIKLIAPFFKDRIANYIGTVYSKHKLFSYGNLEKIFIITLIIFNRRKLTRDDNGKIIFINTILYFIFYRIALTFSILYRLILYLQIYYILSIDFLVDRLKFNFKVIILTLFLFYQCLIIYKEIYKTYKYIPYSSYISYIFQDKPSYNFRSRYNYEKWEKRFNIKYNAQEELND</sequence>
<dbReference type="EMBL" id="CP024700">
    <property type="protein sequence ID" value="ATV61080.1"/>
    <property type="molecule type" value="Genomic_DNA"/>
</dbReference>
<dbReference type="Proteomes" id="UP000228552">
    <property type="component" value="Chromosome"/>
</dbReference>
<feature type="transmembrane region" description="Helical" evidence="1">
    <location>
        <begin position="194"/>
        <end position="216"/>
    </location>
</feature>
<reference evidence="2 3" key="1">
    <citation type="submission" date="2017-11" db="EMBL/GenBank/DDBJ databases">
        <title>Genome sequencing of Fusobacterium periodonticum KCOM 1263.</title>
        <authorList>
            <person name="Kook J.-K."/>
            <person name="Park S.-N."/>
            <person name="Lim Y.K."/>
        </authorList>
    </citation>
    <scope>NUCLEOTIDE SEQUENCE [LARGE SCALE GENOMIC DNA]</scope>
    <source>
        <strain evidence="2 3">KCOM 1263</strain>
    </source>
</reference>
<feature type="transmembrane region" description="Helical" evidence="1">
    <location>
        <begin position="266"/>
        <end position="291"/>
    </location>
</feature>
<evidence type="ECO:0000256" key="1">
    <source>
        <dbReference type="SAM" id="Phobius"/>
    </source>
</evidence>
<evidence type="ECO:0000313" key="3">
    <source>
        <dbReference type="Proteomes" id="UP000228552"/>
    </source>
</evidence>
<name>A0AAD0AKF2_9FUSO</name>
<evidence type="ECO:0008006" key="4">
    <source>
        <dbReference type="Google" id="ProtNLM"/>
    </source>
</evidence>
<keyword evidence="1" id="KW-0472">Membrane</keyword>
<evidence type="ECO:0000313" key="2">
    <source>
        <dbReference type="EMBL" id="ATV61080.1"/>
    </source>
</evidence>
<dbReference type="RefSeq" id="WP_099986917.1">
    <property type="nucleotide sequence ID" value="NZ_CP024700.1"/>
</dbReference>
<feature type="transmembrane region" description="Helical" evidence="1">
    <location>
        <begin position="84"/>
        <end position="104"/>
    </location>
</feature>
<feature type="transmembrane region" description="Helical" evidence="1">
    <location>
        <begin position="162"/>
        <end position="182"/>
    </location>
</feature>
<feature type="transmembrane region" description="Helical" evidence="1">
    <location>
        <begin position="311"/>
        <end position="330"/>
    </location>
</feature>
<feature type="transmembrane region" description="Helical" evidence="1">
    <location>
        <begin position="236"/>
        <end position="254"/>
    </location>
</feature>
<gene>
    <name evidence="2" type="ORF">CTM74_04090</name>
</gene>
<dbReference type="InterPro" id="IPR049458">
    <property type="entry name" value="EpsG-like"/>
</dbReference>
<feature type="transmembrane region" description="Helical" evidence="1">
    <location>
        <begin position="26"/>
        <end position="43"/>
    </location>
</feature>
<dbReference type="AlphaFoldDB" id="A0AAD0AKF2"/>
<accession>A0AAD0AKF2</accession>
<feature type="transmembrane region" description="Helical" evidence="1">
    <location>
        <begin position="116"/>
        <end position="142"/>
    </location>
</feature>
<keyword evidence="1" id="KW-1133">Transmembrane helix</keyword>
<keyword evidence="3" id="KW-1185">Reference proteome</keyword>
<keyword evidence="1" id="KW-0812">Transmembrane</keyword>
<proteinExistence type="predicted"/>
<dbReference type="Pfam" id="PF14897">
    <property type="entry name" value="EpsG"/>
    <property type="match status" value="1"/>
</dbReference>
<protein>
    <recommendedName>
        <fullName evidence="4">EpsG family protein</fullName>
    </recommendedName>
</protein>